<feature type="compositionally biased region" description="Basic and acidic residues" evidence="1">
    <location>
        <begin position="1428"/>
        <end position="1450"/>
    </location>
</feature>
<feature type="compositionally biased region" description="Basic and acidic residues" evidence="1">
    <location>
        <begin position="2544"/>
        <end position="2563"/>
    </location>
</feature>
<reference evidence="2 3" key="1">
    <citation type="submission" date="2014-05" db="EMBL/GenBank/DDBJ databases">
        <authorList>
            <person name="Sibley D."/>
            <person name="Venepally P."/>
            <person name="Karamycheva S."/>
            <person name="Hadjithomas M."/>
            <person name="Khan A."/>
            <person name="Brunk B."/>
            <person name="Roos D."/>
            <person name="Caler E."/>
            <person name="Lorenzi H."/>
        </authorList>
    </citation>
    <scope>NUCLEOTIDE SEQUENCE [LARGE SCALE GENOMIC DNA]</scope>
    <source>
        <strain evidence="2 3">RUB</strain>
    </source>
</reference>
<feature type="compositionally biased region" description="Basic and acidic residues" evidence="1">
    <location>
        <begin position="2701"/>
        <end position="2718"/>
    </location>
</feature>
<feature type="compositionally biased region" description="Basic and acidic residues" evidence="1">
    <location>
        <begin position="1300"/>
        <end position="1334"/>
    </location>
</feature>
<feature type="compositionally biased region" description="Basic and acidic residues" evidence="1">
    <location>
        <begin position="201"/>
        <end position="235"/>
    </location>
</feature>
<feature type="compositionally biased region" description="Low complexity" evidence="1">
    <location>
        <begin position="2836"/>
        <end position="2849"/>
    </location>
</feature>
<evidence type="ECO:0000313" key="3">
    <source>
        <dbReference type="Proteomes" id="UP000028834"/>
    </source>
</evidence>
<feature type="compositionally biased region" description="Basic and acidic residues" evidence="1">
    <location>
        <begin position="1744"/>
        <end position="1766"/>
    </location>
</feature>
<feature type="compositionally biased region" description="Polar residues" evidence="1">
    <location>
        <begin position="47"/>
        <end position="56"/>
    </location>
</feature>
<feature type="compositionally biased region" description="Basic and acidic residues" evidence="1">
    <location>
        <begin position="1257"/>
        <end position="1267"/>
    </location>
</feature>
<feature type="compositionally biased region" description="Basic and acidic residues" evidence="1">
    <location>
        <begin position="1774"/>
        <end position="1789"/>
    </location>
</feature>
<feature type="compositionally biased region" description="Basic and acidic residues" evidence="1">
    <location>
        <begin position="2503"/>
        <end position="2535"/>
    </location>
</feature>
<feature type="compositionally biased region" description="Low complexity" evidence="1">
    <location>
        <begin position="1585"/>
        <end position="1608"/>
    </location>
</feature>
<feature type="compositionally biased region" description="Basic and acidic residues" evidence="1">
    <location>
        <begin position="2608"/>
        <end position="2627"/>
    </location>
</feature>
<feature type="compositionally biased region" description="Acidic residues" evidence="1">
    <location>
        <begin position="2950"/>
        <end position="2981"/>
    </location>
</feature>
<sequence length="2996" mass="317566">METQKDPVDSFAQTFREKARHSKPEKAGDRHAFETQQKSNSDRATGERQPTNQGRSLTAAAHLTEAPRLMPSSSSVSPSPVSPSSSSCVSASAAAVGSRPTSGDASCAETSRCGAWRAACGAPSSNSGVRDREECCAMRRRVGRKQSGERAEELEDAEFRFSAGLVHIVPPPKELPEPAAPGGADAAASAGDGRQAGDTQGEERKAGEGDERRQGRRLRESGRSDAAIRYETDRLEDGEEGSGEKEETSFREPGQNGEERSKGRSTRQRGNNVMSEEERRTHVSQKCRRGSPPISSCSVLREASPSQASPPSPPVPWLNCKPSVFESFGSPASSTSSSVHSLGRTRSPALCASKPLASSGLPCTTEEKMRRVGSGTADDAEDGAALVRVRADDGETGDEEAEGKKCEKQSGELQRDASTEKEETLREKPSLPGEARGTQGTSTAEKRAGQAPTEMIEDSYRLAKLERRGVAISRPASPSRPEPSGASSPSHCSSSSPVSPSHSAFTSQSKWEASSIVFLSNAVSSSSSPSCQSHASSSFVSPSASQTPATLVPIPPGIGVYFDPFVRGPSFPHCPSCAKPTALTSPASEAKLISTDGGLSSFCCCGLPRHPPPSLCHPSSMSKVSPSAALSPWSMPASPSPTSITCSSSGFHAPPPPTSSRAPAASVGPCLPSLSRRSRPRSAPAFAAAAAPFPLLVTQLCARSLLAVIASDDGRLARWKQIFNNLQFGVRAFLNAPEVIYCRGLTRGAQSRLLGLAVNMLPVWVYLAVQPENALDAAHEKSMQSDWRNGETGRPGEAGENAQTSRQRGNEERETTRRMESCSGCRTGADARHGFLDETRGREGGEKANSRGTVKEAVAKNAEECSASRTGDWRRREARRETEDKRHPTCLEAHVAPMAGDGERPSDEAEARETRKRSRENEVESARSPREVRKCRTARRGGFDAESEEESAGSLRSSPGSNAGSPRGVCHESAKDGSQGSRHSSGLPRHSLMASWKTPSEEQRGAEASGGRKESDQDRETAMENDGTSTACPRETDGGDSSLELARGGGSHGTRHAQVREFGAGPPSNFACLEDVPDQAETRRVSSDANRRETPGNFEIEAAATVRTGEVEAALRVSERIVGTKSAVSACSSTSASPLASGCSSPPCAGSQSPGASSSTSSLAASASLPLFVSASLPAPDRVGQASVEAAGVEEEEHPAAAACSVSSAHTESARQGRGAISGDFGIRLKETKDQEATRDRAAGTPREAEEAGASRGRAERPNDCRRPMRQSTMTRPVKAKLRALSTAEGDACEAWGNKDPGEARKSACKRELKGPREVERETTEKAKESERGMFVELKSGHSGGAGDGEECRIVVGEAGVEDTRDRPKKKSRGGLPEMPGGKLEHDEATEILAKELWVEHGKFGEDRDGQGRGACMIRSNAKGEPCSTREEERRSPEVETEPSEGREASVKTPATEDAENCSQRDASGAEAPSLPSPSAQALSSFSAVSSSSLVAPTALYRSLPDSNLARSPSQSSSQTRSECSASLGAAERSQETPELASVVASPLGLSTTIKLPLSFARGHHQDSENDRPDHSRTASRSEMPTEAARASSASTACSTASSTPPASVSVEKKESSQYTAIYSIEQGGANSSCGPERSEAVAHLASQSCASETHIAANGYGAASLLAVAEQSRTSAPQCSLGARRSRSETRRQEQADAAAGHEAEPEGGSQKGAEADAQEAVKCRRRRGRSEGEGGANTGTETLKEGRREEQGRVGYSERREEARGSSFELSESSRNEPHSGGRETRASLRSKRARENPGGGASHELQTRHARPGSHGLPADSFERDLEVARRETEPQAQRRGACPRPRHETRVTTPPQVSGAMPASPFHAFAASPSRALPDCSSADGPAARLASDPEERLEHLLLFYRRWLGDRRSGNPAREALLQHAELLLPDAFLFGLFRLLAHLAALESRLETVAGGKALKAETSGERESCRGLESEGEGGARRRGRPPGDCGTDRSRRRRLTNNGGLNDAPNRKRQTPERPARPGRARTSSPFAPPSSWSLCSVAKVASEVAVGTEALCRLVLEGAELKALEQKNASSLHLRGTAANGSSTAGPSGTLQMAAGNSASATAFPPLPLLKTVTPTPTEASDRSRVASASGCPGSLAFAPGSASSRSSRTSTPIRSRQMCASKAGADSPGGSSKLWCSSSLGRPLSPHSSPCTASPTSSSRRLSQGFRSGNRTTRLTSLPRETQSSKRQCRSSEVPCDVVSSPLRRSPGAHTHASESLRQGSHAGARRGLLPCSSSPTRSSAAPHHFGSSPVFVEGTGQPASGSAEKKAALFAVEGACALFRCSTVSAFLRRSPTAGSQDEKKDPCEVATRHARARDFIVNQRRGSSASAHRSTSSSAPCSSGADPAPAACASPACALVASSSAAKRGRLYHKLRELLVDFTCVVGRLAAVHMDHRRCCILRCRDLRAAARALDTLPSSALARRSWPRPGSARRQAKSRGDCDAAMGGNRSEEEREGRKGEPRAGAEHEKVQENEILKDNKMVKGNAIFKADQRVKRQTSKLREGKEPSRPDSLSPVSCRSSESDLAVSEAQSSRHAGNDHRSCMHSEGCGAANRVDEGDHERRIETKVAKQQEDEGAANGLKAVRRMRHRRSPRLLSCTKEASGHPESRGEVLASLCDASSGRSTPDMHSTPGRAGNIGICCGRAASSEREGSPESRDSREGGKAKAASITGEKGRNCILGRESRRPGSDERRRSGKVQDGQAVKGERQTEISEVKTEIEDSWHDEESKAEANARREQRSRKTAGGEDKGGALVMKEPRRPRRKDNRSHCDGDGDPMIEQTSDTGSSFHPSSSSSGEDEEDSEDEALRQWEAHANACCNLAHASAACASSSSPALLVRIPWGGIAEAFDDSSPGFAFSSSSLLAGENHAGSLSLAEYLHLVAGCFCGCADSDFAPEDITASEDEEEDQGDQWEDEEKDDAAEEEEERGDASTEVENLDIKKR</sequence>
<feature type="compositionally biased region" description="Basic and acidic residues" evidence="1">
    <location>
        <begin position="2736"/>
        <end position="2747"/>
    </location>
</feature>
<feature type="compositionally biased region" description="Basic and acidic residues" evidence="1">
    <location>
        <begin position="458"/>
        <end position="469"/>
    </location>
</feature>
<feature type="compositionally biased region" description="Polar residues" evidence="1">
    <location>
        <begin position="2214"/>
        <end position="2240"/>
    </location>
</feature>
<feature type="compositionally biased region" description="Basic and acidic residues" evidence="1">
    <location>
        <begin position="780"/>
        <end position="791"/>
    </location>
</feature>
<feature type="region of interest" description="Disordered" evidence="1">
    <location>
        <begin position="1965"/>
        <end position="2044"/>
    </location>
</feature>
<accession>A0A086LRR6</accession>
<feature type="compositionally biased region" description="Low complexity" evidence="1">
    <location>
        <begin position="2122"/>
        <end position="2131"/>
    </location>
</feature>
<feature type="compositionally biased region" description="Low complexity" evidence="1">
    <location>
        <begin position="1507"/>
        <end position="1527"/>
    </location>
</feature>
<feature type="compositionally biased region" description="Polar residues" evidence="1">
    <location>
        <begin position="954"/>
        <end position="964"/>
    </location>
</feature>
<name>A0A086LRR6_TOXGO</name>
<dbReference type="Proteomes" id="UP000028834">
    <property type="component" value="Unassembled WGS sequence"/>
</dbReference>
<feature type="compositionally biased region" description="Basic and acidic residues" evidence="1">
    <location>
        <begin position="1965"/>
        <end position="1980"/>
    </location>
</feature>
<gene>
    <name evidence="2" type="ORF">TGRUB_306300</name>
</gene>
<feature type="compositionally biased region" description="Low complexity" evidence="1">
    <location>
        <begin position="71"/>
        <end position="96"/>
    </location>
</feature>
<feature type="region of interest" description="Disordered" evidence="1">
    <location>
        <begin position="2475"/>
        <end position="2860"/>
    </location>
</feature>
<feature type="region of interest" description="Disordered" evidence="1">
    <location>
        <begin position="780"/>
        <end position="1097"/>
    </location>
</feature>
<feature type="region of interest" description="Disordered" evidence="1">
    <location>
        <begin position="646"/>
        <end position="665"/>
    </location>
</feature>
<feature type="compositionally biased region" description="Basic and acidic residues" evidence="1">
    <location>
        <begin position="1080"/>
        <end position="1094"/>
    </location>
</feature>
<feature type="region of interest" description="Disordered" evidence="1">
    <location>
        <begin position="1"/>
        <end position="108"/>
    </location>
</feature>
<dbReference type="OrthoDB" id="334047at2759"/>
<feature type="compositionally biased region" description="Low complexity" evidence="1">
    <location>
        <begin position="1467"/>
        <end position="1489"/>
    </location>
</feature>
<feature type="region of interest" description="Disordered" evidence="1">
    <location>
        <begin position="2950"/>
        <end position="2996"/>
    </location>
</feature>
<protein>
    <submittedName>
        <fullName evidence="2">Uncharacterized protein</fullName>
    </submittedName>
</protein>
<feature type="compositionally biased region" description="Low complexity" evidence="1">
    <location>
        <begin position="2379"/>
        <end position="2394"/>
    </location>
</feature>
<feature type="compositionally biased region" description="Basic and acidic residues" evidence="1">
    <location>
        <begin position="999"/>
        <end position="1022"/>
    </location>
</feature>
<feature type="compositionally biased region" description="Basic and acidic residues" evidence="1">
    <location>
        <begin position="829"/>
        <end position="863"/>
    </location>
</feature>
<feature type="compositionally biased region" description="Basic and acidic residues" evidence="1">
    <location>
        <begin position="2759"/>
        <end position="2791"/>
    </location>
</feature>
<feature type="compositionally biased region" description="Basic and acidic residues" evidence="1">
    <location>
        <begin position="1227"/>
        <end position="1250"/>
    </location>
</feature>
<feature type="region of interest" description="Disordered" evidence="1">
    <location>
        <begin position="2374"/>
        <end position="2394"/>
    </location>
</feature>
<evidence type="ECO:0000256" key="1">
    <source>
        <dbReference type="SAM" id="MobiDB-lite"/>
    </source>
</evidence>
<feature type="compositionally biased region" description="Basic residues" evidence="1">
    <location>
        <begin position="2637"/>
        <end position="2647"/>
    </location>
</feature>
<feature type="region of interest" description="Disordered" evidence="1">
    <location>
        <begin position="1670"/>
        <end position="1870"/>
    </location>
</feature>
<feature type="compositionally biased region" description="Basic and acidic residues" evidence="1">
    <location>
        <begin position="402"/>
        <end position="429"/>
    </location>
</feature>
<feature type="compositionally biased region" description="Low complexity" evidence="1">
    <location>
        <begin position="2155"/>
        <end position="2170"/>
    </location>
</feature>
<feature type="region of interest" description="Disordered" evidence="1">
    <location>
        <begin position="1184"/>
        <end position="1387"/>
    </location>
</feature>
<feature type="compositionally biased region" description="Low complexity" evidence="1">
    <location>
        <begin position="2199"/>
        <end position="2213"/>
    </location>
</feature>
<feature type="compositionally biased region" description="Basic and acidic residues" evidence="1">
    <location>
        <begin position="22"/>
        <end position="33"/>
    </location>
</feature>
<feature type="compositionally biased region" description="Basic and acidic residues" evidence="1">
    <location>
        <begin position="1824"/>
        <end position="1837"/>
    </location>
</feature>
<organism evidence="2 3">
    <name type="scientific">Toxoplasma gondii RUB</name>
    <dbReference type="NCBI Taxonomy" id="935652"/>
    <lineage>
        <taxon>Eukaryota</taxon>
        <taxon>Sar</taxon>
        <taxon>Alveolata</taxon>
        <taxon>Apicomplexa</taxon>
        <taxon>Conoidasida</taxon>
        <taxon>Coccidia</taxon>
        <taxon>Eucoccidiorida</taxon>
        <taxon>Eimeriorina</taxon>
        <taxon>Sarcocystidae</taxon>
        <taxon>Toxoplasma</taxon>
    </lineage>
</organism>
<feature type="compositionally biased region" description="Basic and acidic residues" evidence="1">
    <location>
        <begin position="901"/>
        <end position="934"/>
    </location>
</feature>
<feature type="compositionally biased region" description="Low complexity" evidence="1">
    <location>
        <begin position="180"/>
        <end position="198"/>
    </location>
</feature>
<evidence type="ECO:0000313" key="2">
    <source>
        <dbReference type="EMBL" id="KFG59334.1"/>
    </source>
</evidence>
<dbReference type="EMBL" id="AFYV02002234">
    <property type="protein sequence ID" value="KFG59334.1"/>
    <property type="molecule type" value="Genomic_DNA"/>
</dbReference>
<feature type="region of interest" description="Disordered" evidence="1">
    <location>
        <begin position="140"/>
        <end position="504"/>
    </location>
</feature>
<feature type="compositionally biased region" description="Basic and acidic residues" evidence="1">
    <location>
        <begin position="1564"/>
        <end position="1577"/>
    </location>
</feature>
<feature type="compositionally biased region" description="Basic and acidic residues" evidence="1">
    <location>
        <begin position="1687"/>
        <end position="1706"/>
    </location>
</feature>
<feature type="compositionally biased region" description="Low complexity" evidence="1">
    <location>
        <begin position="327"/>
        <end position="341"/>
    </location>
</feature>
<feature type="compositionally biased region" description="Basic and acidic residues" evidence="1">
    <location>
        <begin position="808"/>
        <end position="820"/>
    </location>
</feature>
<feature type="region of interest" description="Disordered" evidence="1">
    <location>
        <begin position="1559"/>
        <end position="1617"/>
    </location>
</feature>
<feature type="region of interest" description="Disordered" evidence="1">
    <location>
        <begin position="1505"/>
        <end position="1542"/>
    </location>
</feature>
<comment type="caution">
    <text evidence="2">The sequence shown here is derived from an EMBL/GenBank/DDBJ whole genome shotgun (WGS) entry which is preliminary data.</text>
</comment>
<feature type="compositionally biased region" description="Basic and acidic residues" evidence="1">
    <location>
        <begin position="871"/>
        <end position="889"/>
    </location>
</feature>
<feature type="compositionally biased region" description="Low complexity" evidence="1">
    <location>
        <begin position="473"/>
        <end position="503"/>
    </location>
</feature>
<proteinExistence type="predicted"/>
<dbReference type="VEuPathDB" id="ToxoDB:TGRUB_306300"/>
<feature type="region of interest" description="Disordered" evidence="1">
    <location>
        <begin position="1404"/>
        <end position="1489"/>
    </location>
</feature>
<feature type="compositionally biased region" description="Polar residues" evidence="1">
    <location>
        <begin position="2034"/>
        <end position="2044"/>
    </location>
</feature>
<feature type="region of interest" description="Disordered" evidence="1">
    <location>
        <begin position="1133"/>
        <end position="1164"/>
    </location>
</feature>
<feature type="region of interest" description="Disordered" evidence="1">
    <location>
        <begin position="2116"/>
        <end position="2314"/>
    </location>
</feature>